<dbReference type="OrthoDB" id="3480805at2"/>
<dbReference type="Proteomes" id="UP000236723">
    <property type="component" value="Unassembled WGS sequence"/>
</dbReference>
<gene>
    <name evidence="2" type="ORF">SAMN04489712_12192</name>
</gene>
<evidence type="ECO:0000313" key="2">
    <source>
        <dbReference type="EMBL" id="SEG88179.1"/>
    </source>
</evidence>
<reference evidence="3" key="1">
    <citation type="submission" date="2016-10" db="EMBL/GenBank/DDBJ databases">
        <authorList>
            <person name="Varghese N."/>
            <person name="Submissions S."/>
        </authorList>
    </citation>
    <scope>NUCLEOTIDE SEQUENCE [LARGE SCALE GENOMIC DNA]</scope>
    <source>
        <strain evidence="3">DSM 43163</strain>
    </source>
</reference>
<evidence type="ECO:0000313" key="3">
    <source>
        <dbReference type="Proteomes" id="UP000236723"/>
    </source>
</evidence>
<sequence>MSNLPNVPRPGEGSGRTEPGMTQMRVRLLAELAIALVERGQASRMVVETSGQTALMLRPVWGQSAVGVVIRARARWAYLWDGTHRHPADDMAAIRAAAAALAGR</sequence>
<organism evidence="2 3">
    <name type="scientific">Thermomonospora echinospora</name>
    <dbReference type="NCBI Taxonomy" id="1992"/>
    <lineage>
        <taxon>Bacteria</taxon>
        <taxon>Bacillati</taxon>
        <taxon>Actinomycetota</taxon>
        <taxon>Actinomycetes</taxon>
        <taxon>Streptosporangiales</taxon>
        <taxon>Thermomonosporaceae</taxon>
        <taxon>Thermomonospora</taxon>
    </lineage>
</organism>
<evidence type="ECO:0000256" key="1">
    <source>
        <dbReference type="SAM" id="MobiDB-lite"/>
    </source>
</evidence>
<keyword evidence="3" id="KW-1185">Reference proteome</keyword>
<name>A0A1H6DSD8_9ACTN</name>
<dbReference type="RefSeq" id="WP_146087600.1">
    <property type="nucleotide sequence ID" value="NZ_FNVO01000021.1"/>
</dbReference>
<accession>A0A1H6DSD8</accession>
<feature type="region of interest" description="Disordered" evidence="1">
    <location>
        <begin position="1"/>
        <end position="21"/>
    </location>
</feature>
<proteinExistence type="predicted"/>
<dbReference type="AlphaFoldDB" id="A0A1H6DSD8"/>
<protein>
    <submittedName>
        <fullName evidence="2">Uncharacterized protein</fullName>
    </submittedName>
</protein>
<dbReference type="EMBL" id="FNVO01000021">
    <property type="protein sequence ID" value="SEG88179.1"/>
    <property type="molecule type" value="Genomic_DNA"/>
</dbReference>